<comment type="caution">
    <text evidence="1">The sequence shown here is derived from an EMBL/GenBank/DDBJ whole genome shotgun (WGS) entry which is preliminary data.</text>
</comment>
<organism evidence="1">
    <name type="scientific">marine sediment metagenome</name>
    <dbReference type="NCBI Taxonomy" id="412755"/>
    <lineage>
        <taxon>unclassified sequences</taxon>
        <taxon>metagenomes</taxon>
        <taxon>ecological metagenomes</taxon>
    </lineage>
</organism>
<dbReference type="EMBL" id="LAZR01058078">
    <property type="protein sequence ID" value="KKK70672.1"/>
    <property type="molecule type" value="Genomic_DNA"/>
</dbReference>
<evidence type="ECO:0000313" key="1">
    <source>
        <dbReference type="EMBL" id="KKK70672.1"/>
    </source>
</evidence>
<reference evidence="1" key="1">
    <citation type="journal article" date="2015" name="Nature">
        <title>Complex archaea that bridge the gap between prokaryotes and eukaryotes.</title>
        <authorList>
            <person name="Spang A."/>
            <person name="Saw J.H."/>
            <person name="Jorgensen S.L."/>
            <person name="Zaremba-Niedzwiedzka K."/>
            <person name="Martijn J."/>
            <person name="Lind A.E."/>
            <person name="van Eijk R."/>
            <person name="Schleper C."/>
            <person name="Guy L."/>
            <person name="Ettema T.J."/>
        </authorList>
    </citation>
    <scope>NUCLEOTIDE SEQUENCE</scope>
</reference>
<gene>
    <name evidence="1" type="ORF">LCGC14_2921630</name>
</gene>
<proteinExistence type="predicted"/>
<dbReference type="AlphaFoldDB" id="A0A0F8XNQ6"/>
<name>A0A0F8XNQ6_9ZZZZ</name>
<protein>
    <submittedName>
        <fullName evidence="1">Uncharacterized protein</fullName>
    </submittedName>
</protein>
<accession>A0A0F8XNQ6</accession>
<feature type="non-terminal residue" evidence="1">
    <location>
        <position position="1"/>
    </location>
</feature>
<sequence length="76" mass="8308">KKMELLPPIRGLFRGSLTGHAPDLTSEHMNNVRPVDVQEKRVRIGQRPGLDKWGNGTQVGAAEQPVVAMCFVSSVV</sequence>